<feature type="domain" description="Sialate O-acetylesterase" evidence="2">
    <location>
        <begin position="82"/>
        <end position="238"/>
    </location>
</feature>
<dbReference type="SUPFAM" id="SSF52266">
    <property type="entry name" value="SGNH hydrolase"/>
    <property type="match status" value="1"/>
</dbReference>
<evidence type="ECO:0000256" key="1">
    <source>
        <dbReference type="ARBA" id="ARBA00022801"/>
    </source>
</evidence>
<dbReference type="PANTHER" id="PTHR22901">
    <property type="entry name" value="SIALATE O-ACETYLESTERASE"/>
    <property type="match status" value="1"/>
</dbReference>
<dbReference type="Pfam" id="PF03629">
    <property type="entry name" value="SASA"/>
    <property type="match status" value="1"/>
</dbReference>
<dbReference type="InterPro" id="IPR005181">
    <property type="entry name" value="SASA"/>
</dbReference>
<accession>H2ZGF6</accession>
<reference evidence="4" key="1">
    <citation type="submission" date="2003-08" db="EMBL/GenBank/DDBJ databases">
        <authorList>
            <person name="Birren B."/>
            <person name="Nusbaum C."/>
            <person name="Abebe A."/>
            <person name="Abouelleil A."/>
            <person name="Adekoya E."/>
            <person name="Ait-zahra M."/>
            <person name="Allen N."/>
            <person name="Allen T."/>
            <person name="An P."/>
            <person name="Anderson M."/>
            <person name="Anderson S."/>
            <person name="Arachchi H."/>
            <person name="Armbruster J."/>
            <person name="Bachantsang P."/>
            <person name="Baldwin J."/>
            <person name="Barry A."/>
            <person name="Bayul T."/>
            <person name="Blitshsteyn B."/>
            <person name="Bloom T."/>
            <person name="Blye J."/>
            <person name="Boguslavskiy L."/>
            <person name="Borowsky M."/>
            <person name="Boukhgalter B."/>
            <person name="Brunache A."/>
            <person name="Butler J."/>
            <person name="Calixte N."/>
            <person name="Calvo S."/>
            <person name="Camarata J."/>
            <person name="Campo K."/>
            <person name="Chang J."/>
            <person name="Cheshatsang Y."/>
            <person name="Citroen M."/>
            <person name="Collymore A."/>
            <person name="Considine T."/>
            <person name="Cook A."/>
            <person name="Cooke P."/>
            <person name="Corum B."/>
            <person name="Cuomo C."/>
            <person name="David R."/>
            <person name="Dawoe T."/>
            <person name="Degray S."/>
            <person name="Dodge S."/>
            <person name="Dooley K."/>
            <person name="Dorje P."/>
            <person name="Dorjee K."/>
            <person name="Dorris L."/>
            <person name="Duffey N."/>
            <person name="Dupes A."/>
            <person name="Elkins T."/>
            <person name="Engels R."/>
            <person name="Erickson J."/>
            <person name="Farina A."/>
            <person name="Faro S."/>
            <person name="Ferreira P."/>
            <person name="Fischer H."/>
            <person name="Fitzgerald M."/>
            <person name="Foley K."/>
            <person name="Gage D."/>
            <person name="Galagan J."/>
            <person name="Gearin G."/>
            <person name="Gnerre S."/>
            <person name="Gnirke A."/>
            <person name="Goyette A."/>
            <person name="Graham J."/>
            <person name="Grandbois E."/>
            <person name="Gyaltsen K."/>
            <person name="Hafez N."/>
            <person name="Hagopian D."/>
            <person name="Hagos B."/>
            <person name="Hall J."/>
            <person name="Hatcher B."/>
            <person name="Heller A."/>
            <person name="Higgins H."/>
            <person name="Honan T."/>
            <person name="Horn A."/>
            <person name="Houde N."/>
            <person name="Hughes L."/>
            <person name="Hulme W."/>
            <person name="Husby E."/>
            <person name="Iliev I."/>
            <person name="Jaffe D."/>
            <person name="Jones C."/>
            <person name="Kamal M."/>
            <person name="Kamat A."/>
            <person name="Kamvysselis M."/>
            <person name="Karlsson E."/>
            <person name="Kells C."/>
            <person name="Kieu A."/>
            <person name="Kisner P."/>
            <person name="Kodira C."/>
            <person name="Kulbokas E."/>
            <person name="Labutti K."/>
            <person name="Lama D."/>
            <person name="Landers T."/>
            <person name="Leger J."/>
            <person name="Levine S."/>
            <person name="Lewis D."/>
            <person name="Lewis T."/>
            <person name="Lindblad-toh K."/>
            <person name="Liu X."/>
            <person name="Lokyitsang T."/>
            <person name="Lokyitsang Y."/>
            <person name="Lucien O."/>
            <person name="Lui A."/>
            <person name="Ma L.J."/>
            <person name="Mabbitt R."/>
            <person name="Macdonald J."/>
            <person name="Maclean C."/>
            <person name="Major J."/>
            <person name="Manning J."/>
            <person name="Marabella R."/>
            <person name="Maru K."/>
            <person name="Matthews C."/>
            <person name="Mauceli E."/>
            <person name="Mccarthy M."/>
            <person name="Mcdonough S."/>
            <person name="Mcghee T."/>
            <person name="Meldrim J."/>
            <person name="Meneus L."/>
            <person name="Mesirov J."/>
            <person name="Mihalev A."/>
            <person name="Mihova T."/>
            <person name="Mikkelsen T."/>
            <person name="Mlenga V."/>
            <person name="Moru K."/>
            <person name="Mozes J."/>
            <person name="Mulrain L."/>
            <person name="Munson G."/>
            <person name="Naylor J."/>
            <person name="Newes C."/>
            <person name="Nguyen C."/>
            <person name="Nguyen N."/>
            <person name="Nguyen T."/>
            <person name="Nicol R."/>
            <person name="Nielsen C."/>
            <person name="Nizzari M."/>
            <person name="Norbu C."/>
            <person name="Norbu N."/>
            <person name="O'donnell P."/>
            <person name="Okoawo O."/>
            <person name="O'leary S."/>
            <person name="Omotosho B."/>
            <person name="O'neill K."/>
            <person name="Osman S."/>
            <person name="Parker S."/>
            <person name="Perrin D."/>
            <person name="Phunkhang P."/>
            <person name="Piqani B."/>
            <person name="Purcell S."/>
            <person name="Rachupka T."/>
            <person name="Ramasamy U."/>
            <person name="Rameau R."/>
            <person name="Ray V."/>
            <person name="Raymond C."/>
            <person name="Retta R."/>
            <person name="Richardson S."/>
            <person name="Rise C."/>
            <person name="Rodriguez J."/>
            <person name="Rogers J."/>
            <person name="Rogov P."/>
            <person name="Rutman M."/>
            <person name="Schupbach R."/>
            <person name="Seaman C."/>
            <person name="Settipalli S."/>
            <person name="Sharpe T."/>
            <person name="Sheridan J."/>
            <person name="Sherpa N."/>
            <person name="Shi J."/>
            <person name="Smirnov S."/>
            <person name="Smith C."/>
            <person name="Sougnez C."/>
            <person name="Spencer B."/>
            <person name="Stalker J."/>
            <person name="Stange-thomann N."/>
            <person name="Stavropoulos S."/>
            <person name="Stetson K."/>
            <person name="Stone C."/>
            <person name="Stone S."/>
            <person name="Stubbs M."/>
            <person name="Talamas J."/>
            <person name="Tchuinga P."/>
            <person name="Tenzing P."/>
            <person name="Tesfaye S."/>
            <person name="Theodore J."/>
            <person name="Thoulutsang Y."/>
            <person name="Topham K."/>
            <person name="Towey S."/>
            <person name="Tsamla T."/>
            <person name="Tsomo N."/>
            <person name="Vallee D."/>
            <person name="Vassiliev H."/>
            <person name="Venkataraman V."/>
            <person name="Vinson J."/>
            <person name="Vo A."/>
            <person name="Wade C."/>
            <person name="Wang S."/>
            <person name="Wangchuk T."/>
            <person name="Wangdi T."/>
            <person name="Whittaker C."/>
            <person name="Wilkinson J."/>
            <person name="Wu Y."/>
            <person name="Wyman D."/>
            <person name="Yadav S."/>
            <person name="Yang S."/>
            <person name="Yang X."/>
            <person name="Yeager S."/>
            <person name="Yee E."/>
            <person name="Young G."/>
            <person name="Zainoun J."/>
            <person name="Zembeck L."/>
            <person name="Zimmer A."/>
            <person name="Zody M."/>
            <person name="Lander E."/>
        </authorList>
    </citation>
    <scope>NUCLEOTIDE SEQUENCE [LARGE SCALE GENOMIC DNA]</scope>
</reference>
<reference evidence="3" key="2">
    <citation type="submission" date="2025-08" db="UniProtKB">
        <authorList>
            <consortium name="Ensembl"/>
        </authorList>
    </citation>
    <scope>IDENTIFICATION</scope>
</reference>
<dbReference type="OMA" id="EPHRANI"/>
<dbReference type="GO" id="GO:0005975">
    <property type="term" value="P:carbohydrate metabolic process"/>
    <property type="evidence" value="ECO:0007669"/>
    <property type="project" value="TreeGrafter"/>
</dbReference>
<keyword evidence="4" id="KW-1185">Reference proteome</keyword>
<dbReference type="AlphaFoldDB" id="H2ZGF6"/>
<evidence type="ECO:0000313" key="4">
    <source>
        <dbReference type="Proteomes" id="UP000007875"/>
    </source>
</evidence>
<dbReference type="InterPro" id="IPR039329">
    <property type="entry name" value="SIAE"/>
</dbReference>
<reference evidence="3" key="3">
    <citation type="submission" date="2025-09" db="UniProtKB">
        <authorList>
            <consortium name="Ensembl"/>
        </authorList>
    </citation>
    <scope>IDENTIFICATION</scope>
</reference>
<dbReference type="Gene3D" id="3.40.50.1110">
    <property type="entry name" value="SGNH hydrolase"/>
    <property type="match status" value="1"/>
</dbReference>
<dbReference type="InParanoid" id="H2ZGF6"/>
<keyword evidence="1" id="KW-0378">Hydrolase</keyword>
<organism evidence="3 4">
    <name type="scientific">Ciona savignyi</name>
    <name type="common">Pacific transparent sea squirt</name>
    <dbReference type="NCBI Taxonomy" id="51511"/>
    <lineage>
        <taxon>Eukaryota</taxon>
        <taxon>Metazoa</taxon>
        <taxon>Chordata</taxon>
        <taxon>Tunicata</taxon>
        <taxon>Ascidiacea</taxon>
        <taxon>Phlebobranchia</taxon>
        <taxon>Cionidae</taxon>
        <taxon>Ciona</taxon>
    </lineage>
</organism>
<protein>
    <recommendedName>
        <fullName evidence="2">Sialate O-acetylesterase domain-containing protein</fullName>
    </recommendedName>
</protein>
<evidence type="ECO:0000259" key="2">
    <source>
        <dbReference type="Pfam" id="PF03629"/>
    </source>
</evidence>
<dbReference type="GO" id="GO:0001681">
    <property type="term" value="F:sialate O-acetylesterase activity"/>
    <property type="evidence" value="ECO:0007669"/>
    <property type="project" value="InterPro"/>
</dbReference>
<dbReference type="InterPro" id="IPR036514">
    <property type="entry name" value="SGNH_hydro_sf"/>
</dbReference>
<dbReference type="Proteomes" id="UP000007875">
    <property type="component" value="Unassembled WGS sequence"/>
</dbReference>
<dbReference type="GeneTree" id="ENSGT00390000010608"/>
<sequence>MVLQMAPYRAVIWGYGTVGAIVNVSLIQDVYSTKVHPGPDDKGVWSVTLKSHAAGGPFMIQGVQDNHGLLHWILLKGVLFGDVWVCSGQSNMQFTVSMLKNPAQELELASKYTDIRLMTVMEEVSPLPKYDLIKIQELWSIPSNATLAGTDWSYFSAVCWLYGRHLFDALQVPIGLVSSTWGGTPIEAWSSGDALNHCGLDGLKQVNPSQNSVLWNAMIHPLLNMTIKGAIWYQGESNYHY</sequence>
<dbReference type="eggNOG" id="ENOG502QUKD">
    <property type="taxonomic scope" value="Eukaryota"/>
</dbReference>
<proteinExistence type="predicted"/>
<dbReference type="Ensembl" id="ENSCSAVT00000016853.1">
    <property type="protein sequence ID" value="ENSCSAVP00000016672.1"/>
    <property type="gene ID" value="ENSCSAVG00000009798.1"/>
</dbReference>
<evidence type="ECO:0000313" key="3">
    <source>
        <dbReference type="Ensembl" id="ENSCSAVP00000016672.1"/>
    </source>
</evidence>
<name>H2ZGF6_CIOSA</name>
<dbReference type="PANTHER" id="PTHR22901:SF0">
    <property type="entry name" value="SIALATE O-ACETYLESTERASE"/>
    <property type="match status" value="1"/>
</dbReference>
<dbReference type="HOGENOM" id="CLU_073337_0_0_1"/>